<keyword evidence="4" id="KW-1185">Reference proteome</keyword>
<dbReference type="EMBL" id="CAWYQH010000097">
    <property type="protein sequence ID" value="CAK8683349.1"/>
    <property type="molecule type" value="Genomic_DNA"/>
</dbReference>
<dbReference type="Gene3D" id="3.80.10.10">
    <property type="entry name" value="Ribonuclease Inhibitor"/>
    <property type="match status" value="1"/>
</dbReference>
<dbReference type="Pfam" id="PF13855">
    <property type="entry name" value="LRR_8"/>
    <property type="match status" value="1"/>
</dbReference>
<keyword evidence="2" id="KW-0677">Repeat</keyword>
<protein>
    <submittedName>
        <fullName evidence="3">Uncharacterized protein</fullName>
    </submittedName>
</protein>
<accession>A0ABP0FUQ4</accession>
<evidence type="ECO:0000313" key="4">
    <source>
        <dbReference type="Proteomes" id="UP001642483"/>
    </source>
</evidence>
<proteinExistence type="predicted"/>
<dbReference type="Proteomes" id="UP001642483">
    <property type="component" value="Unassembled WGS sequence"/>
</dbReference>
<dbReference type="PANTHER" id="PTHR24366">
    <property type="entry name" value="IG(IMMUNOGLOBULIN) AND LRR(LEUCINE RICH REPEAT) DOMAINS"/>
    <property type="match status" value="1"/>
</dbReference>
<gene>
    <name evidence="3" type="ORF">CVLEPA_LOCUS14430</name>
</gene>
<dbReference type="InterPro" id="IPR003591">
    <property type="entry name" value="Leu-rich_rpt_typical-subtyp"/>
</dbReference>
<organism evidence="3 4">
    <name type="scientific">Clavelina lepadiformis</name>
    <name type="common">Light-bulb sea squirt</name>
    <name type="synonym">Ascidia lepadiformis</name>
    <dbReference type="NCBI Taxonomy" id="159417"/>
    <lineage>
        <taxon>Eukaryota</taxon>
        <taxon>Metazoa</taxon>
        <taxon>Chordata</taxon>
        <taxon>Tunicata</taxon>
        <taxon>Ascidiacea</taxon>
        <taxon>Aplousobranchia</taxon>
        <taxon>Clavelinidae</taxon>
        <taxon>Clavelina</taxon>
    </lineage>
</organism>
<dbReference type="Pfam" id="PF13516">
    <property type="entry name" value="LRR_6"/>
    <property type="match status" value="1"/>
</dbReference>
<dbReference type="PROSITE" id="PS51450">
    <property type="entry name" value="LRR"/>
    <property type="match status" value="2"/>
</dbReference>
<dbReference type="SMART" id="SM00369">
    <property type="entry name" value="LRR_TYP"/>
    <property type="match status" value="4"/>
</dbReference>
<dbReference type="SUPFAM" id="SSF52058">
    <property type="entry name" value="L domain-like"/>
    <property type="match status" value="1"/>
</dbReference>
<reference evidence="3 4" key="1">
    <citation type="submission" date="2024-02" db="EMBL/GenBank/DDBJ databases">
        <authorList>
            <person name="Daric V."/>
            <person name="Darras S."/>
        </authorList>
    </citation>
    <scope>NUCLEOTIDE SEQUENCE [LARGE SCALE GENOMIC DNA]</scope>
</reference>
<dbReference type="InterPro" id="IPR032675">
    <property type="entry name" value="LRR_dom_sf"/>
</dbReference>
<dbReference type="InterPro" id="IPR001611">
    <property type="entry name" value="Leu-rich_rpt"/>
</dbReference>
<evidence type="ECO:0000313" key="3">
    <source>
        <dbReference type="EMBL" id="CAK8683349.1"/>
    </source>
</evidence>
<keyword evidence="1" id="KW-0433">Leucine-rich repeat</keyword>
<evidence type="ECO:0000256" key="2">
    <source>
        <dbReference type="ARBA" id="ARBA00022737"/>
    </source>
</evidence>
<sequence length="638" mass="71824">MITSITDAGDYCACTAYKMTNKTACVGMAILYGNYFVFLLILTKMYTLDVTAASTLGLPNGREGDFTKSTFRFGKYGKMSRVKRSHSTASKSETENMDGWIHSINQTLFVLPQFEKFCKLSVSFYDQHNIYECRPSSLWLDSDTQTLKKRKSTFLYYEIAVIKNAKMQWSIPENVTDLRLWYQKIAIIQSDAFADLQHLKSLHLEHNVISYVSRRAFTGLTKLKELNLSFNKIQALPSCLFQKLPNLKTLSLKNNELEFIKRRTLAGLESLTSLDLSSNAIEEIHKDAFLPLHFAGNIIITLHKNFLKYPRKEWIRIESYPYQDICSHETALTASRNNFQKKSNHFNNFMESLNTTEKASSNTTGKAERTGVANSKAIRVLSAEDNPWQCICPLSDNTLQYIMHLADLFHKQSYLPSTNCPASQNCTENKMSIYWSIIMPCADIKYDIGKPAANADVLLRNCCISTNTPNTLESDERNRSCRMLTNILKPNQTGRVSSDNDKIDNKEMTENHITMIGIIIVIICPILLTLCPDCHKSVGPTSDFPPVGSGRTYGNQNNSNKLVETRKPHCGSQVISNRNSVCLTTTLDASSSMSSLTAVSMFERKSMDTSSARFNYTSSSASFAGVSSRLKKPVTLLS</sequence>
<comment type="caution">
    <text evidence="3">The sequence shown here is derived from an EMBL/GenBank/DDBJ whole genome shotgun (WGS) entry which is preliminary data.</text>
</comment>
<name>A0ABP0FUQ4_CLALP</name>
<evidence type="ECO:0000256" key="1">
    <source>
        <dbReference type="ARBA" id="ARBA00022614"/>
    </source>
</evidence>
<dbReference type="PANTHER" id="PTHR24366:SF96">
    <property type="entry name" value="LEUCINE RICH REPEAT CONTAINING 53"/>
    <property type="match status" value="1"/>
</dbReference>